<sequence>MAKPIKFAHVVYMTRRYDEMIAWYRQVFEAEVAHGDPVFTFMTYDDEHHRFAFANLDILRPGAPAEAERGEIGVNHVAYTYADVGDLLQTYARLKAAGITPYWPVHHGITLSLYYRDPDGNRMEFQVDCMTAAEANRYMTSEAFAANPAGIEFDPDRLLAQYESGVADEVLLRFPDGAPRPLPEAHGLS</sequence>
<keyword evidence="4 8" id="KW-0058">Aromatic hydrocarbons catabolism</keyword>
<evidence type="ECO:0000256" key="3">
    <source>
        <dbReference type="ARBA" id="ARBA00022723"/>
    </source>
</evidence>
<feature type="domain" description="VOC" evidence="9">
    <location>
        <begin position="6"/>
        <end position="128"/>
    </location>
</feature>
<dbReference type="EMBL" id="CP073078">
    <property type="protein sequence ID" value="QUD87510.1"/>
    <property type="molecule type" value="Genomic_DNA"/>
</dbReference>
<dbReference type="KEGG" id="caul:KCG34_21030"/>
<evidence type="ECO:0000256" key="5">
    <source>
        <dbReference type="ARBA" id="ARBA00022964"/>
    </source>
</evidence>
<evidence type="ECO:0000259" key="9">
    <source>
        <dbReference type="PROSITE" id="PS51819"/>
    </source>
</evidence>
<evidence type="ECO:0000313" key="10">
    <source>
        <dbReference type="EMBL" id="QUD87510.1"/>
    </source>
</evidence>
<dbReference type="PROSITE" id="PS00082">
    <property type="entry name" value="EXTRADIOL_DIOXYGENAS"/>
    <property type="match status" value="1"/>
</dbReference>
<keyword evidence="3" id="KW-0479">Metal-binding</keyword>
<evidence type="ECO:0000256" key="2">
    <source>
        <dbReference type="ARBA" id="ARBA00008784"/>
    </source>
</evidence>
<dbReference type="InterPro" id="IPR000486">
    <property type="entry name" value="Xdiol_ring_cleave_dOase_1/2"/>
</dbReference>
<evidence type="ECO:0000256" key="6">
    <source>
        <dbReference type="ARBA" id="ARBA00023002"/>
    </source>
</evidence>
<evidence type="ECO:0000256" key="7">
    <source>
        <dbReference type="ARBA" id="ARBA00023004"/>
    </source>
</evidence>
<keyword evidence="6 8" id="KW-0560">Oxidoreductase</keyword>
<protein>
    <submittedName>
        <fullName evidence="10">VOC family protein</fullName>
    </submittedName>
</protein>
<proteinExistence type="inferred from homology"/>
<name>A0A975IU91_9CAUL</name>
<dbReference type="InterPro" id="IPR029068">
    <property type="entry name" value="Glyas_Bleomycin-R_OHBP_Dase"/>
</dbReference>
<keyword evidence="5 8" id="KW-0223">Dioxygenase</keyword>
<accession>A0A975IU91</accession>
<keyword evidence="11" id="KW-1185">Reference proteome</keyword>
<evidence type="ECO:0000313" key="11">
    <source>
        <dbReference type="Proteomes" id="UP000676409"/>
    </source>
</evidence>
<keyword evidence="7 8" id="KW-0408">Iron</keyword>
<evidence type="ECO:0000256" key="1">
    <source>
        <dbReference type="ARBA" id="ARBA00001954"/>
    </source>
</evidence>
<evidence type="ECO:0000256" key="4">
    <source>
        <dbReference type="ARBA" id="ARBA00022797"/>
    </source>
</evidence>
<dbReference type="AlphaFoldDB" id="A0A975IU91"/>
<comment type="similarity">
    <text evidence="2 8">Belongs to the extradiol ring-cleavage dioxygenase family.</text>
</comment>
<dbReference type="Pfam" id="PF00903">
    <property type="entry name" value="Glyoxalase"/>
    <property type="match status" value="1"/>
</dbReference>
<gene>
    <name evidence="10" type="ORF">KCG34_21030</name>
</gene>
<dbReference type="PROSITE" id="PS51819">
    <property type="entry name" value="VOC"/>
    <property type="match status" value="1"/>
</dbReference>
<evidence type="ECO:0000256" key="8">
    <source>
        <dbReference type="RuleBase" id="RU000683"/>
    </source>
</evidence>
<dbReference type="SUPFAM" id="SSF54593">
    <property type="entry name" value="Glyoxalase/Bleomycin resistance protein/Dihydroxybiphenyl dioxygenase"/>
    <property type="match status" value="1"/>
</dbReference>
<dbReference type="GO" id="GO:0051213">
    <property type="term" value="F:dioxygenase activity"/>
    <property type="evidence" value="ECO:0007669"/>
    <property type="project" value="UniProtKB-KW"/>
</dbReference>
<dbReference type="RefSeq" id="WP_211937562.1">
    <property type="nucleotide sequence ID" value="NZ_CP073078.1"/>
</dbReference>
<reference evidence="10" key="1">
    <citation type="submission" date="2021-04" db="EMBL/GenBank/DDBJ databases">
        <title>The complete genome sequence of Caulobacter sp. S6.</title>
        <authorList>
            <person name="Tang Y."/>
            <person name="Ouyang W."/>
            <person name="Liu Q."/>
            <person name="Huang B."/>
            <person name="Guo Z."/>
            <person name="Lei P."/>
        </authorList>
    </citation>
    <scope>NUCLEOTIDE SEQUENCE</scope>
    <source>
        <strain evidence="10">S6</strain>
    </source>
</reference>
<dbReference type="InterPro" id="IPR004360">
    <property type="entry name" value="Glyas_Fos-R_dOase_dom"/>
</dbReference>
<organism evidence="10 11">
    <name type="scientific">Phenylobacterium montanum</name>
    <dbReference type="NCBI Taxonomy" id="2823693"/>
    <lineage>
        <taxon>Bacteria</taxon>
        <taxon>Pseudomonadati</taxon>
        <taxon>Pseudomonadota</taxon>
        <taxon>Alphaproteobacteria</taxon>
        <taxon>Caulobacterales</taxon>
        <taxon>Caulobacteraceae</taxon>
        <taxon>Phenylobacterium</taxon>
    </lineage>
</organism>
<comment type="cofactor">
    <cofactor evidence="1 8">
        <name>Fe(2+)</name>
        <dbReference type="ChEBI" id="CHEBI:29033"/>
    </cofactor>
</comment>
<dbReference type="Proteomes" id="UP000676409">
    <property type="component" value="Chromosome"/>
</dbReference>
<dbReference type="InterPro" id="IPR037523">
    <property type="entry name" value="VOC_core"/>
</dbReference>
<dbReference type="Gene3D" id="3.10.180.10">
    <property type="entry name" value="2,3-Dihydroxybiphenyl 1,2-Dioxygenase, domain 1"/>
    <property type="match status" value="1"/>
</dbReference>
<dbReference type="GO" id="GO:0008198">
    <property type="term" value="F:ferrous iron binding"/>
    <property type="evidence" value="ECO:0007669"/>
    <property type="project" value="InterPro"/>
</dbReference>